<feature type="binding site" evidence="3">
    <location>
        <position position="116"/>
    </location>
    <ligand>
        <name>Zn(2+)</name>
        <dbReference type="ChEBI" id="CHEBI:29105"/>
        <label>2</label>
    </ligand>
</feature>
<protein>
    <recommendedName>
        <fullName evidence="6">Tagatose-bisphosphate aldolase</fullName>
    </recommendedName>
</protein>
<evidence type="ECO:0000256" key="3">
    <source>
        <dbReference type="PIRSR" id="PIRSR001359-3"/>
    </source>
</evidence>
<sequence length="305" mass="33550">MLKDKNISEIMKKAQKMQIVIPAFNVAYLPMAKPIAEALKDNGSFGLVEVARPDVEKFGAKSYKAVVDEYKIYADLNHVRLHLDHTPVIDEDGKRVDWETLIKQGLSLGFNSVMVDGSRLSLEENIAVTRKAAEMAHPKKVPVEAELGAVLGHEKGPIPPYEELFASGKGFTRVEEAARFVKETGVDWLSVAIGNIHGAISGAAKDSRKPTARLNIEHLRRLRDITGVPLVLHGGSGIAREYVLEGIKNGIAKINVGTEIRQAYEKGLAEKNNDVGFAQKKTYDKMTELICDYYGIKGSAARLDK</sequence>
<evidence type="ECO:0000256" key="1">
    <source>
        <dbReference type="PIRSR" id="PIRSR001359-1"/>
    </source>
</evidence>
<evidence type="ECO:0008006" key="6">
    <source>
        <dbReference type="Google" id="ProtNLM"/>
    </source>
</evidence>
<comment type="cofactor">
    <cofactor evidence="3">
        <name>Zn(2+)</name>
        <dbReference type="ChEBI" id="CHEBI:29105"/>
    </cofactor>
    <text evidence="3">Binds 2 Zn(2+) ions per subunit. One is catalytic and the other provides a structural contribution.</text>
</comment>
<dbReference type="Gene3D" id="3.20.20.70">
    <property type="entry name" value="Aldolase class I"/>
    <property type="match status" value="1"/>
</dbReference>
<feature type="binding site" evidence="3">
    <location>
        <position position="146"/>
    </location>
    <ligand>
        <name>Zn(2+)</name>
        <dbReference type="ChEBI" id="CHEBI:29105"/>
        <label>2</label>
    </ligand>
</feature>
<feature type="binding site" evidence="2">
    <location>
        <begin position="234"/>
        <end position="236"/>
    </location>
    <ligand>
        <name>dihydroxyacetone phosphate</name>
        <dbReference type="ChEBI" id="CHEBI:57642"/>
    </ligand>
</feature>
<proteinExistence type="predicted"/>
<evidence type="ECO:0000313" key="4">
    <source>
        <dbReference type="EMBL" id="PIZ16143.1"/>
    </source>
</evidence>
<comment type="caution">
    <text evidence="4">The sequence shown here is derived from an EMBL/GenBank/DDBJ whole genome shotgun (WGS) entry which is preliminary data.</text>
</comment>
<dbReference type="SUPFAM" id="SSF51569">
    <property type="entry name" value="Aldolase"/>
    <property type="match status" value="1"/>
</dbReference>
<gene>
    <name evidence="4" type="ORF">COY52_07985</name>
</gene>
<dbReference type="GO" id="GO:0005975">
    <property type="term" value="P:carbohydrate metabolic process"/>
    <property type="evidence" value="ECO:0007669"/>
    <property type="project" value="InterPro"/>
</dbReference>
<organism evidence="4 5">
    <name type="scientific">Candidatus Desantisbacteria bacterium CG_4_10_14_0_8_um_filter_48_22</name>
    <dbReference type="NCBI Taxonomy" id="1974543"/>
    <lineage>
        <taxon>Bacteria</taxon>
        <taxon>Candidatus Desantisiibacteriota</taxon>
    </lineage>
</organism>
<keyword evidence="3" id="KW-0862">Zinc</keyword>
<dbReference type="GO" id="GO:0008270">
    <property type="term" value="F:zinc ion binding"/>
    <property type="evidence" value="ECO:0007669"/>
    <property type="project" value="InterPro"/>
</dbReference>
<keyword evidence="3" id="KW-0479">Metal-binding</keyword>
<feature type="active site" description="Proton donor" evidence="1">
    <location>
        <position position="84"/>
    </location>
</feature>
<feature type="binding site" evidence="2">
    <location>
        <position position="198"/>
    </location>
    <ligand>
        <name>dihydroxyacetone phosphate</name>
        <dbReference type="ChEBI" id="CHEBI:57642"/>
    </ligand>
</feature>
<evidence type="ECO:0000313" key="5">
    <source>
        <dbReference type="Proteomes" id="UP000229307"/>
    </source>
</evidence>
<dbReference type="PIRSF" id="PIRSF001359">
    <property type="entry name" value="F_bP_aldolase_II"/>
    <property type="match status" value="1"/>
</dbReference>
<feature type="binding site" evidence="2">
    <location>
        <begin position="255"/>
        <end position="258"/>
    </location>
    <ligand>
        <name>dihydroxyacetone phosphate</name>
        <dbReference type="ChEBI" id="CHEBI:57642"/>
    </ligand>
</feature>
<feature type="binding site" evidence="3">
    <location>
        <position position="233"/>
    </location>
    <ligand>
        <name>Zn(2+)</name>
        <dbReference type="ChEBI" id="CHEBI:29105"/>
        <label>1</label>
        <note>catalytic</note>
    </ligand>
</feature>
<dbReference type="AlphaFoldDB" id="A0A2M7SA19"/>
<dbReference type="GO" id="GO:0016832">
    <property type="term" value="F:aldehyde-lyase activity"/>
    <property type="evidence" value="ECO:0007669"/>
    <property type="project" value="InterPro"/>
</dbReference>
<dbReference type="InterPro" id="IPR050246">
    <property type="entry name" value="Class_II_FBP_aldolase"/>
</dbReference>
<dbReference type="Pfam" id="PF01116">
    <property type="entry name" value="F_bP_aldolase"/>
    <property type="match status" value="1"/>
</dbReference>
<dbReference type="EMBL" id="PFMR01000208">
    <property type="protein sequence ID" value="PIZ16143.1"/>
    <property type="molecule type" value="Genomic_DNA"/>
</dbReference>
<feature type="binding site" evidence="3">
    <location>
        <position position="85"/>
    </location>
    <ligand>
        <name>Zn(2+)</name>
        <dbReference type="ChEBI" id="CHEBI:29105"/>
        <label>1</label>
        <note>catalytic</note>
    </ligand>
</feature>
<accession>A0A2M7SA19</accession>
<reference evidence="5" key="1">
    <citation type="submission" date="2017-09" db="EMBL/GenBank/DDBJ databases">
        <title>Depth-based differentiation of microbial function through sediment-hosted aquifers and enrichment of novel symbionts in the deep terrestrial subsurface.</title>
        <authorList>
            <person name="Probst A.J."/>
            <person name="Ladd B."/>
            <person name="Jarett J.K."/>
            <person name="Geller-Mcgrath D.E."/>
            <person name="Sieber C.M.K."/>
            <person name="Emerson J.B."/>
            <person name="Anantharaman K."/>
            <person name="Thomas B.C."/>
            <person name="Malmstrom R."/>
            <person name="Stieglmeier M."/>
            <person name="Klingl A."/>
            <person name="Woyke T."/>
            <person name="Ryan C.M."/>
            <person name="Banfield J.F."/>
        </authorList>
    </citation>
    <scope>NUCLEOTIDE SEQUENCE [LARGE SCALE GENOMIC DNA]</scope>
</reference>
<feature type="binding site" evidence="3">
    <location>
        <position position="197"/>
    </location>
    <ligand>
        <name>Zn(2+)</name>
        <dbReference type="ChEBI" id="CHEBI:29105"/>
        <label>1</label>
        <note>catalytic</note>
    </ligand>
</feature>
<name>A0A2M7SA19_9BACT</name>
<dbReference type="PANTHER" id="PTHR30304">
    <property type="entry name" value="D-TAGATOSE-1,6-BISPHOSPHATE ALDOLASE"/>
    <property type="match status" value="1"/>
</dbReference>
<dbReference type="Proteomes" id="UP000229307">
    <property type="component" value="Unassembled WGS sequence"/>
</dbReference>
<dbReference type="InterPro" id="IPR013785">
    <property type="entry name" value="Aldolase_TIM"/>
</dbReference>
<dbReference type="InterPro" id="IPR000771">
    <property type="entry name" value="FBA_II"/>
</dbReference>
<evidence type="ECO:0000256" key="2">
    <source>
        <dbReference type="PIRSR" id="PIRSR001359-2"/>
    </source>
</evidence>
<dbReference type="PANTHER" id="PTHR30304:SF0">
    <property type="entry name" value="D-TAGATOSE-1,6-BISPHOSPHATE ALDOLASE SUBUNIT GATY-RELATED"/>
    <property type="match status" value="1"/>
</dbReference>